<gene>
    <name evidence="1" type="ORF">Q7C36_020572</name>
</gene>
<proteinExistence type="predicted"/>
<accession>A0AA88LKY1</accession>
<dbReference type="EMBL" id="JAVHJS010000022">
    <property type="protein sequence ID" value="KAK2821229.1"/>
    <property type="molecule type" value="Genomic_DNA"/>
</dbReference>
<dbReference type="Proteomes" id="UP001187315">
    <property type="component" value="Unassembled WGS sequence"/>
</dbReference>
<organism evidence="1 2">
    <name type="scientific">Tachysurus vachellii</name>
    <name type="common">Darkbarbel catfish</name>
    <name type="synonym">Pelteobagrus vachellii</name>
    <dbReference type="NCBI Taxonomy" id="175792"/>
    <lineage>
        <taxon>Eukaryota</taxon>
        <taxon>Metazoa</taxon>
        <taxon>Chordata</taxon>
        <taxon>Craniata</taxon>
        <taxon>Vertebrata</taxon>
        <taxon>Euteleostomi</taxon>
        <taxon>Actinopterygii</taxon>
        <taxon>Neopterygii</taxon>
        <taxon>Teleostei</taxon>
        <taxon>Ostariophysi</taxon>
        <taxon>Siluriformes</taxon>
        <taxon>Bagridae</taxon>
        <taxon>Tachysurus</taxon>
    </lineage>
</organism>
<evidence type="ECO:0000313" key="2">
    <source>
        <dbReference type="Proteomes" id="UP001187315"/>
    </source>
</evidence>
<name>A0AA88LKY1_TACVA</name>
<comment type="caution">
    <text evidence="1">The sequence shown here is derived from an EMBL/GenBank/DDBJ whole genome shotgun (WGS) entry which is preliminary data.</text>
</comment>
<evidence type="ECO:0000313" key="1">
    <source>
        <dbReference type="EMBL" id="KAK2821229.1"/>
    </source>
</evidence>
<keyword evidence="2" id="KW-1185">Reference proteome</keyword>
<reference evidence="1" key="1">
    <citation type="submission" date="2023-08" db="EMBL/GenBank/DDBJ databases">
        <title>Pelteobagrus vachellii genome.</title>
        <authorList>
            <person name="Liu H."/>
        </authorList>
    </citation>
    <scope>NUCLEOTIDE SEQUENCE</scope>
    <source>
        <strain evidence="1">PRFRI_2022a</strain>
        <tissue evidence="1">Muscle</tissue>
    </source>
</reference>
<dbReference type="AlphaFoldDB" id="A0AA88LKY1"/>
<protein>
    <submittedName>
        <fullName evidence="1">Uncharacterized protein</fullName>
    </submittedName>
</protein>
<sequence>MCCNETLPYVQRASSSEVVQGSRCQRKELRVFSARCTMQCNFRIKFDDAEPSQMETEDMMADSIMAVYNRSSGLNCHGKELERVHALVDLLHPGGFI</sequence>